<dbReference type="AlphaFoldDB" id="A0A934V3N1"/>
<name>A0A934V3N1_9PSEU</name>
<dbReference type="PANTHER" id="PTHR22916:SF3">
    <property type="entry name" value="UDP-GLCNAC:BETAGAL BETA-1,3-N-ACETYLGLUCOSAMINYLTRANSFERASE-LIKE PROTEIN 1"/>
    <property type="match status" value="1"/>
</dbReference>
<dbReference type="Proteomes" id="UP000635245">
    <property type="component" value="Unassembled WGS sequence"/>
</dbReference>
<dbReference type="PANTHER" id="PTHR22916">
    <property type="entry name" value="GLYCOSYLTRANSFERASE"/>
    <property type="match status" value="1"/>
</dbReference>
<dbReference type="InterPro" id="IPR029044">
    <property type="entry name" value="Nucleotide-diphossugar_trans"/>
</dbReference>
<reference evidence="2" key="1">
    <citation type="submission" date="2020-12" db="EMBL/GenBank/DDBJ databases">
        <title>Prauserella sp. ASG 168, a novel actinomycete isolated from cave rock.</title>
        <authorList>
            <person name="Suriyachadkun C."/>
        </authorList>
    </citation>
    <scope>NUCLEOTIDE SEQUENCE</scope>
    <source>
        <strain evidence="2">ASG 168</strain>
    </source>
</reference>
<dbReference type="Pfam" id="PF00535">
    <property type="entry name" value="Glycos_transf_2"/>
    <property type="match status" value="1"/>
</dbReference>
<feature type="domain" description="Glycosyltransferase 2-like" evidence="1">
    <location>
        <begin position="5"/>
        <end position="120"/>
    </location>
</feature>
<sequence>MPLLSVVTATYNPVPDHLRQAYESLLSQRMPQGWEWEWVLQEDGESGYVRDILPLDDSRIRFSSGRRSGVAATRNLAVGRALGVFVKNLDSDDILAPDVLKRDVETLCTYPVVQWITSRVLDLLPDGSTLDFDGDPPAGRLEPGAVFETWKARNYRLPVHPTTICIRRNLLLALGGWMALPASEDTGLLVAASVISVGYFSPEVGLLYRKWPGQLTADSSHSEASEWETRMRLIQSRAEALVNLPSVADGIGDAWYEDDSPC</sequence>
<dbReference type="Gene3D" id="3.90.550.10">
    <property type="entry name" value="Spore Coat Polysaccharide Biosynthesis Protein SpsA, Chain A"/>
    <property type="match status" value="1"/>
</dbReference>
<dbReference type="SUPFAM" id="SSF53448">
    <property type="entry name" value="Nucleotide-diphospho-sugar transferases"/>
    <property type="match status" value="1"/>
</dbReference>
<keyword evidence="3" id="KW-1185">Reference proteome</keyword>
<dbReference type="InterPro" id="IPR001173">
    <property type="entry name" value="Glyco_trans_2-like"/>
</dbReference>
<evidence type="ECO:0000313" key="3">
    <source>
        <dbReference type="Proteomes" id="UP000635245"/>
    </source>
</evidence>
<gene>
    <name evidence="2" type="ORF">JHE00_09405</name>
</gene>
<comment type="caution">
    <text evidence="2">The sequence shown here is derived from an EMBL/GenBank/DDBJ whole genome shotgun (WGS) entry which is preliminary data.</text>
</comment>
<dbReference type="EMBL" id="JAENJH010000002">
    <property type="protein sequence ID" value="MBK1784542.1"/>
    <property type="molecule type" value="Genomic_DNA"/>
</dbReference>
<evidence type="ECO:0000259" key="1">
    <source>
        <dbReference type="Pfam" id="PF00535"/>
    </source>
</evidence>
<dbReference type="GO" id="GO:0016758">
    <property type="term" value="F:hexosyltransferase activity"/>
    <property type="evidence" value="ECO:0007669"/>
    <property type="project" value="UniProtKB-ARBA"/>
</dbReference>
<protein>
    <submittedName>
        <fullName evidence="2">Glycosyltransferase</fullName>
    </submittedName>
</protein>
<proteinExistence type="predicted"/>
<accession>A0A934V3N1</accession>
<organism evidence="2 3">
    <name type="scientific">Prauserella cavernicola</name>
    <dbReference type="NCBI Taxonomy" id="2800127"/>
    <lineage>
        <taxon>Bacteria</taxon>
        <taxon>Bacillati</taxon>
        <taxon>Actinomycetota</taxon>
        <taxon>Actinomycetes</taxon>
        <taxon>Pseudonocardiales</taxon>
        <taxon>Pseudonocardiaceae</taxon>
        <taxon>Prauserella</taxon>
    </lineage>
</organism>
<evidence type="ECO:0000313" key="2">
    <source>
        <dbReference type="EMBL" id="MBK1784542.1"/>
    </source>
</evidence>